<reference evidence="2 3" key="2">
    <citation type="submission" date="2024-07" db="EMBL/GenBank/DDBJ databases">
        <authorList>
            <person name="Akdeniz Z."/>
        </authorList>
    </citation>
    <scope>NUCLEOTIDE SEQUENCE [LARGE SCALE GENOMIC DNA]</scope>
</reference>
<gene>
    <name evidence="1" type="ORF">HINF_LOCUS43330</name>
    <name evidence="2" type="ORF">HINF_LOCUS5518</name>
</gene>
<evidence type="ECO:0000313" key="3">
    <source>
        <dbReference type="Proteomes" id="UP001642409"/>
    </source>
</evidence>
<dbReference type="Proteomes" id="UP001642409">
    <property type="component" value="Unassembled WGS sequence"/>
</dbReference>
<accession>A0AA86QPN2</accession>
<organism evidence="1">
    <name type="scientific">Hexamita inflata</name>
    <dbReference type="NCBI Taxonomy" id="28002"/>
    <lineage>
        <taxon>Eukaryota</taxon>
        <taxon>Metamonada</taxon>
        <taxon>Diplomonadida</taxon>
        <taxon>Hexamitidae</taxon>
        <taxon>Hexamitinae</taxon>
        <taxon>Hexamita</taxon>
    </lineage>
</organism>
<keyword evidence="3" id="KW-1185">Reference proteome</keyword>
<name>A0AA86QPN2_9EUKA</name>
<dbReference type="EMBL" id="CAXDID020000010">
    <property type="protein sequence ID" value="CAL5979371.1"/>
    <property type="molecule type" value="Genomic_DNA"/>
</dbReference>
<reference evidence="1" key="1">
    <citation type="submission" date="2023-06" db="EMBL/GenBank/DDBJ databases">
        <authorList>
            <person name="Kurt Z."/>
        </authorList>
    </citation>
    <scope>NUCLEOTIDE SEQUENCE</scope>
</reference>
<dbReference type="EMBL" id="CATOUU010000865">
    <property type="protein sequence ID" value="CAI9955685.1"/>
    <property type="molecule type" value="Genomic_DNA"/>
</dbReference>
<sequence length="198" mass="23156">MPSFQHLLAGTVNCLIQTLHYSSYLFPQIFQREMPNACYFQCAFARTQKQYIRQNRLRSFDYSTFPVFSCGSELKLVATRIFRSILNDIRRSGALNFCFYDSGRSECFRVVMWTSLRSPLFARAFSVCFLRFKATEYLLFAQDMHYIDAIMDDHVRLYMATIPELFSNSVLLAFSSKFLTFVFGQLSQLNLFLFQGLP</sequence>
<protein>
    <submittedName>
        <fullName evidence="2">Hypothetical_protein</fullName>
    </submittedName>
</protein>
<proteinExistence type="predicted"/>
<comment type="caution">
    <text evidence="1">The sequence shown here is derived from an EMBL/GenBank/DDBJ whole genome shotgun (WGS) entry which is preliminary data.</text>
</comment>
<dbReference type="AlphaFoldDB" id="A0AA86QPN2"/>
<evidence type="ECO:0000313" key="2">
    <source>
        <dbReference type="EMBL" id="CAL5979371.1"/>
    </source>
</evidence>
<evidence type="ECO:0000313" key="1">
    <source>
        <dbReference type="EMBL" id="CAI9955685.1"/>
    </source>
</evidence>